<reference evidence="2" key="1">
    <citation type="journal article" date="2017" name="Nat. Microbiol.">
        <title>Global analysis of biosynthetic gene clusters reveals vast potential of secondary metabolite production in Penicillium species.</title>
        <authorList>
            <person name="Nielsen J.C."/>
            <person name="Grijseels S."/>
            <person name="Prigent S."/>
            <person name="Ji B."/>
            <person name="Dainat J."/>
            <person name="Nielsen K.F."/>
            <person name="Frisvad J.C."/>
            <person name="Workman M."/>
            <person name="Nielsen J."/>
        </authorList>
    </citation>
    <scope>NUCLEOTIDE SEQUENCE [LARGE SCALE GENOMIC DNA]</scope>
    <source>
        <strain evidence="2">IBT 29486</strain>
    </source>
</reference>
<evidence type="ECO:0000313" key="1">
    <source>
        <dbReference type="EMBL" id="OQE12671.1"/>
    </source>
</evidence>
<comment type="caution">
    <text evidence="1">The sequence shown here is derived from an EMBL/GenBank/DDBJ whole genome shotgun (WGS) entry which is preliminary data.</text>
</comment>
<keyword evidence="2" id="KW-1185">Reference proteome</keyword>
<organism evidence="1 2">
    <name type="scientific">Penicillium vulpinum</name>
    <dbReference type="NCBI Taxonomy" id="29845"/>
    <lineage>
        <taxon>Eukaryota</taxon>
        <taxon>Fungi</taxon>
        <taxon>Dikarya</taxon>
        <taxon>Ascomycota</taxon>
        <taxon>Pezizomycotina</taxon>
        <taxon>Eurotiomycetes</taxon>
        <taxon>Eurotiomycetidae</taxon>
        <taxon>Eurotiales</taxon>
        <taxon>Aspergillaceae</taxon>
        <taxon>Penicillium</taxon>
    </lineage>
</organism>
<dbReference type="EMBL" id="MDYP01000001">
    <property type="protein sequence ID" value="OQE12671.1"/>
    <property type="molecule type" value="Genomic_DNA"/>
</dbReference>
<proteinExistence type="predicted"/>
<protein>
    <submittedName>
        <fullName evidence="1">Uncharacterized protein</fullName>
    </submittedName>
</protein>
<dbReference type="AlphaFoldDB" id="A0A1V6SF89"/>
<evidence type="ECO:0000313" key="2">
    <source>
        <dbReference type="Proteomes" id="UP000191518"/>
    </source>
</evidence>
<dbReference type="Proteomes" id="UP000191518">
    <property type="component" value="Unassembled WGS sequence"/>
</dbReference>
<gene>
    <name evidence="1" type="ORF">PENVUL_c001G08111</name>
</gene>
<sequence length="134" mass="14531">MVPRFQELALIASWHCQPAEHADGIFCAMLPALRRSLNVPRSEGLAVWVNGRVQQADQTGGVVCAIHPAPGRSLNGNGPPLPGAGILLQGGIAGLPNTQMADKRCHGASPWEIISWEIIEWQWSPTPRSWRVVV</sequence>
<name>A0A1V6SF89_9EURO</name>
<accession>A0A1V6SF89</accession>